<dbReference type="RefSeq" id="WP_207069490.1">
    <property type="nucleotide sequence ID" value="NZ_JAFLND010000001.1"/>
</dbReference>
<evidence type="ECO:0000256" key="1">
    <source>
        <dbReference type="ARBA" id="ARBA00000085"/>
    </source>
</evidence>
<keyword evidence="6 12" id="KW-0418">Kinase</keyword>
<comment type="caution">
    <text evidence="12">The sequence shown here is derived from an EMBL/GenBank/DDBJ whole genome shotgun (WGS) entry which is preliminary data.</text>
</comment>
<keyword evidence="8" id="KW-0902">Two-component regulatory system</keyword>
<evidence type="ECO:0000256" key="6">
    <source>
        <dbReference type="ARBA" id="ARBA00022777"/>
    </source>
</evidence>
<proteinExistence type="predicted"/>
<evidence type="ECO:0000256" key="9">
    <source>
        <dbReference type="SAM" id="Coils"/>
    </source>
</evidence>
<gene>
    <name evidence="12" type="ORF">J0X13_00115</name>
</gene>
<evidence type="ECO:0000256" key="10">
    <source>
        <dbReference type="SAM" id="Phobius"/>
    </source>
</evidence>
<dbReference type="PROSITE" id="PS50109">
    <property type="entry name" value="HIS_KIN"/>
    <property type="match status" value="1"/>
</dbReference>
<dbReference type="EC" id="2.7.13.3" evidence="2"/>
<dbReference type="PANTHER" id="PTHR42878">
    <property type="entry name" value="TWO-COMPONENT HISTIDINE KINASE"/>
    <property type="match status" value="1"/>
</dbReference>
<dbReference type="Gene3D" id="3.30.565.10">
    <property type="entry name" value="Histidine kinase-like ATPase, C-terminal domain"/>
    <property type="match status" value="1"/>
</dbReference>
<keyword evidence="4" id="KW-0808">Transferase</keyword>
<keyword evidence="10" id="KW-0472">Membrane</keyword>
<dbReference type="GO" id="GO:0016301">
    <property type="term" value="F:kinase activity"/>
    <property type="evidence" value="ECO:0007669"/>
    <property type="project" value="UniProtKB-KW"/>
</dbReference>
<protein>
    <recommendedName>
        <fullName evidence="2">histidine kinase</fullName>
        <ecNumber evidence="2">2.7.13.3</ecNumber>
    </recommendedName>
</protein>
<dbReference type="SUPFAM" id="SSF55874">
    <property type="entry name" value="ATPase domain of HSP90 chaperone/DNA topoisomerase II/histidine kinase"/>
    <property type="match status" value="1"/>
</dbReference>
<evidence type="ECO:0000256" key="8">
    <source>
        <dbReference type="ARBA" id="ARBA00023012"/>
    </source>
</evidence>
<organism evidence="12 13">
    <name type="scientific">[Muricauda] lutisoli</name>
    <dbReference type="NCBI Taxonomy" id="2816035"/>
    <lineage>
        <taxon>Bacteria</taxon>
        <taxon>Pseudomonadati</taxon>
        <taxon>Bacteroidota</taxon>
        <taxon>Flavobacteriia</taxon>
        <taxon>Flavobacteriales</taxon>
        <taxon>Flavobacteriaceae</taxon>
        <taxon>Allomuricauda</taxon>
    </lineage>
</organism>
<dbReference type="PRINTS" id="PR00344">
    <property type="entry name" value="BCTRLSENSOR"/>
</dbReference>
<feature type="transmembrane region" description="Helical" evidence="10">
    <location>
        <begin position="6"/>
        <end position="30"/>
    </location>
</feature>
<dbReference type="InterPro" id="IPR036890">
    <property type="entry name" value="HATPase_C_sf"/>
</dbReference>
<evidence type="ECO:0000256" key="5">
    <source>
        <dbReference type="ARBA" id="ARBA00022741"/>
    </source>
</evidence>
<dbReference type="Pfam" id="PF02518">
    <property type="entry name" value="HATPase_c"/>
    <property type="match status" value="1"/>
</dbReference>
<dbReference type="EMBL" id="JAFLND010000001">
    <property type="protein sequence ID" value="MBO0328930.1"/>
    <property type="molecule type" value="Genomic_DNA"/>
</dbReference>
<dbReference type="InterPro" id="IPR003594">
    <property type="entry name" value="HATPase_dom"/>
</dbReference>
<dbReference type="InterPro" id="IPR005467">
    <property type="entry name" value="His_kinase_dom"/>
</dbReference>
<keyword evidence="10" id="KW-0812">Transmembrane</keyword>
<keyword evidence="13" id="KW-1185">Reference proteome</keyword>
<evidence type="ECO:0000256" key="2">
    <source>
        <dbReference type="ARBA" id="ARBA00012438"/>
    </source>
</evidence>
<evidence type="ECO:0000256" key="3">
    <source>
        <dbReference type="ARBA" id="ARBA00022553"/>
    </source>
</evidence>
<evidence type="ECO:0000313" key="13">
    <source>
        <dbReference type="Proteomes" id="UP000664163"/>
    </source>
</evidence>
<dbReference type="CDD" id="cd00082">
    <property type="entry name" value="HisKA"/>
    <property type="match status" value="1"/>
</dbReference>
<dbReference type="Pfam" id="PF07695">
    <property type="entry name" value="7TMR-DISM_7TM"/>
    <property type="match status" value="1"/>
</dbReference>
<dbReference type="PANTHER" id="PTHR42878:SF7">
    <property type="entry name" value="SENSOR HISTIDINE KINASE GLRK"/>
    <property type="match status" value="1"/>
</dbReference>
<dbReference type="InterPro" id="IPR004358">
    <property type="entry name" value="Sig_transdc_His_kin-like_C"/>
</dbReference>
<feature type="transmembrane region" description="Helical" evidence="10">
    <location>
        <begin position="37"/>
        <end position="57"/>
    </location>
</feature>
<feature type="coiled-coil region" evidence="9">
    <location>
        <begin position="237"/>
        <end position="275"/>
    </location>
</feature>
<dbReference type="InterPro" id="IPR036097">
    <property type="entry name" value="HisK_dim/P_sf"/>
</dbReference>
<dbReference type="SMART" id="SM00388">
    <property type="entry name" value="HisKA"/>
    <property type="match status" value="1"/>
</dbReference>
<keyword evidence="5" id="KW-0547">Nucleotide-binding</keyword>
<keyword evidence="7" id="KW-0067">ATP-binding</keyword>
<evidence type="ECO:0000313" key="12">
    <source>
        <dbReference type="EMBL" id="MBO0328930.1"/>
    </source>
</evidence>
<evidence type="ECO:0000256" key="7">
    <source>
        <dbReference type="ARBA" id="ARBA00022840"/>
    </source>
</evidence>
<feature type="transmembrane region" description="Helical" evidence="10">
    <location>
        <begin position="109"/>
        <end position="132"/>
    </location>
</feature>
<evidence type="ECO:0000259" key="11">
    <source>
        <dbReference type="PROSITE" id="PS50109"/>
    </source>
</evidence>
<dbReference type="InterPro" id="IPR050351">
    <property type="entry name" value="BphY/WalK/GraS-like"/>
</dbReference>
<dbReference type="InterPro" id="IPR003661">
    <property type="entry name" value="HisK_dim/P_dom"/>
</dbReference>
<reference evidence="12 13" key="1">
    <citation type="submission" date="2021-03" db="EMBL/GenBank/DDBJ databases">
        <title>Muricauda sp. CAU 1631 isolated from Incheon.</title>
        <authorList>
            <person name="Kim W."/>
        </authorList>
    </citation>
    <scope>NUCLEOTIDE SEQUENCE [LARGE SCALE GENOMIC DNA]</scope>
    <source>
        <strain evidence="12 13">CAU 1631</strain>
    </source>
</reference>
<keyword evidence="3" id="KW-0597">Phosphoprotein</keyword>
<sequence>MDHLDFRLFTTVVFAAIFGVFAVYHLLSYLILRHKILLFYFILILGLTLHWALSFFINNSFDDTIAKFADKASLTTAMLTTFGLLMFTKNYLNITRKPYPKLSKIYRSFIFIVVSLPVLHLANTLFTGIVWFNDAIVILAAITSMASIFLNIFAGFWLFNAQKFNKYYLYSYAPILLAALLYISGWFLKRQFSFNANPILLTSSILVTLQLILFSLLLGFKFKSIEDETMKIQLEANQNLISEVDRQTKNLQIANNSLEIQNDELERTNKLKNKLFSLITHDVRAPLNNISVIIAMIEEQIQDDEMKQIFEKLKGEISDKIDMVNGLLQWSYSQLEGIKLNKKRCDLQEVFTTVKNEFERIAEDKDITIKLEVSHAEIVTDENILTVILRNLISNAIKFSHKGQKIELWSKQSSGHIEIGVKDFGTGMDSSWFNQIVQGDKPQSTRGTFGEKGTGFGLLITKDFVEMLGGEIICESQINEGTNFILRFKPELEERTLDSKA</sequence>
<accession>A0ABS3ES04</accession>
<feature type="transmembrane region" description="Helical" evidence="10">
    <location>
        <begin position="167"/>
        <end position="187"/>
    </location>
</feature>
<feature type="transmembrane region" description="Helical" evidence="10">
    <location>
        <begin position="72"/>
        <end position="88"/>
    </location>
</feature>
<comment type="catalytic activity">
    <reaction evidence="1">
        <text>ATP + protein L-histidine = ADP + protein N-phospho-L-histidine.</text>
        <dbReference type="EC" id="2.7.13.3"/>
    </reaction>
</comment>
<dbReference type="Gene3D" id="1.10.287.130">
    <property type="match status" value="1"/>
</dbReference>
<dbReference type="SUPFAM" id="SSF47384">
    <property type="entry name" value="Homodimeric domain of signal transducing histidine kinase"/>
    <property type="match status" value="1"/>
</dbReference>
<keyword evidence="10" id="KW-1133">Transmembrane helix</keyword>
<feature type="transmembrane region" description="Helical" evidence="10">
    <location>
        <begin position="138"/>
        <end position="160"/>
    </location>
</feature>
<feature type="domain" description="Histidine kinase" evidence="11">
    <location>
        <begin position="278"/>
        <end position="492"/>
    </location>
</feature>
<name>A0ABS3ES04_9FLAO</name>
<keyword evidence="9" id="KW-0175">Coiled coil</keyword>
<feature type="transmembrane region" description="Helical" evidence="10">
    <location>
        <begin position="199"/>
        <end position="220"/>
    </location>
</feature>
<evidence type="ECO:0000256" key="4">
    <source>
        <dbReference type="ARBA" id="ARBA00022679"/>
    </source>
</evidence>
<dbReference type="InterPro" id="IPR011623">
    <property type="entry name" value="7TMR_DISM_rcpt_extracell_dom1"/>
</dbReference>
<dbReference type="Proteomes" id="UP000664163">
    <property type="component" value="Unassembled WGS sequence"/>
</dbReference>
<dbReference type="SMART" id="SM00387">
    <property type="entry name" value="HATPase_c"/>
    <property type="match status" value="1"/>
</dbReference>